<dbReference type="PRINTS" id="PR01909">
    <property type="entry name" value="ADSPHPHTASEA"/>
</dbReference>
<dbReference type="EC" id="3.1.3.48" evidence="9"/>
<dbReference type="GO" id="GO:0033549">
    <property type="term" value="F:MAP kinase phosphatase activity"/>
    <property type="evidence" value="ECO:0007669"/>
    <property type="project" value="TreeGrafter"/>
</dbReference>
<sequence length="213" mass="23958">MAANTEKSSSLSEADEASADACPTVSQLRSLLDNRQTSSTNRVDEVWPNLYLGDLNTANNRYELWKLGITHVLNAAHGRRYSEDNPDFYGTSITYHGVPANDVPEFDLSKYFYTASAFIHKALTTPGAKVLVHCVVGISRSASLVLAYLMIHHQLSVVQAICTVQKNRRISPNAGFLRQLLSLDEELRQTRQNHSRPEMRNHGEERRSEQKET</sequence>
<name>A0AAV6ZTA5_ENGPU</name>
<dbReference type="GO" id="GO:0008138">
    <property type="term" value="F:protein tyrosine/serine/threonine phosphatase activity"/>
    <property type="evidence" value="ECO:0007669"/>
    <property type="project" value="UniProtKB-UniRule"/>
</dbReference>
<dbReference type="InterPro" id="IPR016130">
    <property type="entry name" value="Tyr_Pase_AS"/>
</dbReference>
<dbReference type="SMART" id="SM00195">
    <property type="entry name" value="DSPc"/>
    <property type="match status" value="1"/>
</dbReference>
<evidence type="ECO:0000256" key="1">
    <source>
        <dbReference type="ARBA" id="ARBA00004496"/>
    </source>
</evidence>
<feature type="domain" description="Tyrosine-protein phosphatase" evidence="11">
    <location>
        <begin position="41"/>
        <end position="189"/>
    </location>
</feature>
<dbReference type="GO" id="GO:0005737">
    <property type="term" value="C:cytoplasm"/>
    <property type="evidence" value="ECO:0007669"/>
    <property type="project" value="UniProtKB-SubCell"/>
</dbReference>
<feature type="active site" description="Phosphocysteine intermediate" evidence="8">
    <location>
        <position position="134"/>
    </location>
</feature>
<accession>A0AAV6ZTA5</accession>
<keyword evidence="14" id="KW-1185">Reference proteome</keyword>
<dbReference type="Pfam" id="PF00782">
    <property type="entry name" value="DSPc"/>
    <property type="match status" value="1"/>
</dbReference>
<dbReference type="PROSITE" id="PS50056">
    <property type="entry name" value="TYR_PHOSPHATASE_2"/>
    <property type="match status" value="1"/>
</dbReference>
<evidence type="ECO:0000313" key="13">
    <source>
        <dbReference type="EMBL" id="KAG8552612.1"/>
    </source>
</evidence>
<comment type="function">
    <text evidence="9">Dual specificity phosphatase able to dephosphorylate phosphotyrosine, phosphoserine and phosphothreonine residues, with a preference for phosphotyrosine as a substrate.</text>
</comment>
<dbReference type="Proteomes" id="UP000824782">
    <property type="component" value="Unassembled WGS sequence"/>
</dbReference>
<dbReference type="InterPro" id="IPR000340">
    <property type="entry name" value="Dual-sp_phosphatase_cat-dom"/>
</dbReference>
<dbReference type="PROSITE" id="PS00383">
    <property type="entry name" value="TYR_PHOSPHATASE_1"/>
    <property type="match status" value="1"/>
</dbReference>
<dbReference type="PRINTS" id="PR01908">
    <property type="entry name" value="ADSPHPHTASE"/>
</dbReference>
<dbReference type="EMBL" id="WNYA01000011">
    <property type="protein sequence ID" value="KAG8552612.1"/>
    <property type="molecule type" value="Genomic_DNA"/>
</dbReference>
<dbReference type="FunFam" id="3.90.190.10:FF:000037">
    <property type="entry name" value="dual specificity protein phosphatase 26"/>
    <property type="match status" value="1"/>
</dbReference>
<dbReference type="EC" id="3.1.3.16" evidence="9"/>
<evidence type="ECO:0000259" key="11">
    <source>
        <dbReference type="PROSITE" id="PS50054"/>
    </source>
</evidence>
<evidence type="ECO:0000256" key="10">
    <source>
        <dbReference type="SAM" id="MobiDB-lite"/>
    </source>
</evidence>
<organism evidence="13 14">
    <name type="scientific">Engystomops pustulosus</name>
    <name type="common">Tungara frog</name>
    <name type="synonym">Physalaemus pustulosus</name>
    <dbReference type="NCBI Taxonomy" id="76066"/>
    <lineage>
        <taxon>Eukaryota</taxon>
        <taxon>Metazoa</taxon>
        <taxon>Chordata</taxon>
        <taxon>Craniata</taxon>
        <taxon>Vertebrata</taxon>
        <taxon>Euteleostomi</taxon>
        <taxon>Amphibia</taxon>
        <taxon>Batrachia</taxon>
        <taxon>Anura</taxon>
        <taxon>Neobatrachia</taxon>
        <taxon>Hyloidea</taxon>
        <taxon>Leptodactylidae</taxon>
        <taxon>Leiuperinae</taxon>
        <taxon>Engystomops</taxon>
    </lineage>
</organism>
<comment type="subcellular location">
    <subcellularLocation>
        <location evidence="1">Cytoplasm</location>
    </subcellularLocation>
</comment>
<dbReference type="InterPro" id="IPR000387">
    <property type="entry name" value="Tyr_Pase_dom"/>
</dbReference>
<evidence type="ECO:0000256" key="9">
    <source>
        <dbReference type="RuleBase" id="RU366038"/>
    </source>
</evidence>
<comment type="catalytic activity">
    <reaction evidence="9">
        <text>O-phospho-L-tyrosyl-[protein] + H2O = L-tyrosyl-[protein] + phosphate</text>
        <dbReference type="Rhea" id="RHEA:10684"/>
        <dbReference type="Rhea" id="RHEA-COMP:10136"/>
        <dbReference type="Rhea" id="RHEA-COMP:20101"/>
        <dbReference type="ChEBI" id="CHEBI:15377"/>
        <dbReference type="ChEBI" id="CHEBI:43474"/>
        <dbReference type="ChEBI" id="CHEBI:46858"/>
        <dbReference type="ChEBI" id="CHEBI:61978"/>
        <dbReference type="EC" id="3.1.3.48"/>
    </reaction>
</comment>
<evidence type="ECO:0000256" key="2">
    <source>
        <dbReference type="ARBA" id="ARBA00008601"/>
    </source>
</evidence>
<gene>
    <name evidence="13" type="ORF">GDO81_004608</name>
</gene>
<evidence type="ECO:0000256" key="5">
    <source>
        <dbReference type="ARBA" id="ARBA00022912"/>
    </source>
</evidence>
<feature type="domain" description="Tyrosine specific protein phosphatases" evidence="12">
    <location>
        <begin position="110"/>
        <end position="168"/>
    </location>
</feature>
<dbReference type="GO" id="GO:0004722">
    <property type="term" value="F:protein serine/threonine phosphatase activity"/>
    <property type="evidence" value="ECO:0007669"/>
    <property type="project" value="UniProtKB-EC"/>
</dbReference>
<protein>
    <recommendedName>
        <fullName evidence="9">Dual specificity protein phosphatase</fullName>
        <ecNumber evidence="9">3.1.3.16</ecNumber>
        <ecNumber evidence="9">3.1.3.48</ecNumber>
    </recommendedName>
</protein>
<keyword evidence="3" id="KW-0963">Cytoplasm</keyword>
<keyword evidence="5 9" id="KW-0904">Protein phosphatase</keyword>
<dbReference type="Gene3D" id="3.90.190.10">
    <property type="entry name" value="Protein tyrosine phosphatase superfamily"/>
    <property type="match status" value="1"/>
</dbReference>
<comment type="similarity">
    <text evidence="2 9">Belongs to the protein-tyrosine phosphatase family. Non-receptor class dual specificity subfamily.</text>
</comment>
<proteinExistence type="inferred from homology"/>
<evidence type="ECO:0000256" key="3">
    <source>
        <dbReference type="ARBA" id="ARBA00022490"/>
    </source>
</evidence>
<dbReference type="AlphaFoldDB" id="A0AAV6ZTA5"/>
<comment type="catalytic activity">
    <reaction evidence="7 9">
        <text>O-phospho-L-threonyl-[protein] + H2O = L-threonyl-[protein] + phosphate</text>
        <dbReference type="Rhea" id="RHEA:47004"/>
        <dbReference type="Rhea" id="RHEA-COMP:11060"/>
        <dbReference type="Rhea" id="RHEA-COMP:11605"/>
        <dbReference type="ChEBI" id="CHEBI:15377"/>
        <dbReference type="ChEBI" id="CHEBI:30013"/>
        <dbReference type="ChEBI" id="CHEBI:43474"/>
        <dbReference type="ChEBI" id="CHEBI:61977"/>
        <dbReference type="EC" id="3.1.3.16"/>
    </reaction>
</comment>
<evidence type="ECO:0000256" key="8">
    <source>
        <dbReference type="PIRSR" id="PIRSR620405-1"/>
    </source>
</evidence>
<evidence type="ECO:0000259" key="12">
    <source>
        <dbReference type="PROSITE" id="PS50056"/>
    </source>
</evidence>
<dbReference type="GO" id="GO:0004725">
    <property type="term" value="F:protein tyrosine phosphatase activity"/>
    <property type="evidence" value="ECO:0007669"/>
    <property type="project" value="UniProtKB-EC"/>
</dbReference>
<evidence type="ECO:0000256" key="7">
    <source>
        <dbReference type="ARBA" id="ARBA00048336"/>
    </source>
</evidence>
<dbReference type="SUPFAM" id="SSF52799">
    <property type="entry name" value="(Phosphotyrosine protein) phosphatases II"/>
    <property type="match status" value="1"/>
</dbReference>
<dbReference type="InterPro" id="IPR020405">
    <property type="entry name" value="Atypical_DUSP_subfamA"/>
</dbReference>
<reference evidence="13" key="1">
    <citation type="thesis" date="2020" institute="ProQuest LLC" country="789 East Eisenhower Parkway, Ann Arbor, MI, USA">
        <title>Comparative Genomics and Chromosome Evolution.</title>
        <authorList>
            <person name="Mudd A.B."/>
        </authorList>
    </citation>
    <scope>NUCLEOTIDE SEQUENCE</scope>
    <source>
        <strain evidence="13">237g6f4</strain>
        <tissue evidence="13">Blood</tissue>
    </source>
</reference>
<dbReference type="InterPro" id="IPR029021">
    <property type="entry name" value="Prot-tyrosine_phosphatase-like"/>
</dbReference>
<evidence type="ECO:0000256" key="6">
    <source>
        <dbReference type="ARBA" id="ARBA00047761"/>
    </source>
</evidence>
<dbReference type="PROSITE" id="PS50054">
    <property type="entry name" value="TYR_PHOSPHATASE_DUAL"/>
    <property type="match status" value="1"/>
</dbReference>
<dbReference type="PANTHER" id="PTHR45682:SF3">
    <property type="entry name" value="DUAL SPECIFICITY PROTEIN PHOSPHATASE"/>
    <property type="match status" value="1"/>
</dbReference>
<comment type="caution">
    <text evidence="13">The sequence shown here is derived from an EMBL/GenBank/DDBJ whole genome shotgun (WGS) entry which is preliminary data.</text>
</comment>
<feature type="region of interest" description="Disordered" evidence="10">
    <location>
        <begin position="189"/>
        <end position="213"/>
    </location>
</feature>
<evidence type="ECO:0000256" key="4">
    <source>
        <dbReference type="ARBA" id="ARBA00022801"/>
    </source>
</evidence>
<dbReference type="GO" id="GO:0043409">
    <property type="term" value="P:negative regulation of MAPK cascade"/>
    <property type="evidence" value="ECO:0007669"/>
    <property type="project" value="TreeGrafter"/>
</dbReference>
<dbReference type="InterPro" id="IPR020422">
    <property type="entry name" value="TYR_PHOSPHATASE_DUAL_dom"/>
</dbReference>
<keyword evidence="4 9" id="KW-0378">Hydrolase</keyword>
<comment type="catalytic activity">
    <reaction evidence="6 9">
        <text>O-phospho-L-seryl-[protein] + H2O = L-seryl-[protein] + phosphate</text>
        <dbReference type="Rhea" id="RHEA:20629"/>
        <dbReference type="Rhea" id="RHEA-COMP:9863"/>
        <dbReference type="Rhea" id="RHEA-COMP:11604"/>
        <dbReference type="ChEBI" id="CHEBI:15377"/>
        <dbReference type="ChEBI" id="CHEBI:29999"/>
        <dbReference type="ChEBI" id="CHEBI:43474"/>
        <dbReference type="ChEBI" id="CHEBI:83421"/>
        <dbReference type="EC" id="3.1.3.16"/>
    </reaction>
</comment>
<dbReference type="PANTHER" id="PTHR45682">
    <property type="entry name" value="AGAP008228-PA"/>
    <property type="match status" value="1"/>
</dbReference>
<evidence type="ECO:0000313" key="14">
    <source>
        <dbReference type="Proteomes" id="UP000824782"/>
    </source>
</evidence>